<evidence type="ECO:0000313" key="2">
    <source>
        <dbReference type="Proteomes" id="UP000178023"/>
    </source>
</evidence>
<organism evidence="1 2">
    <name type="scientific">Candidatus Yanofskybacteria bacterium RIFCSPHIGHO2_01_FULL_45_42</name>
    <dbReference type="NCBI Taxonomy" id="1802671"/>
    <lineage>
        <taxon>Bacteria</taxon>
        <taxon>Candidatus Yanofskyibacteriota</taxon>
    </lineage>
</organism>
<comment type="caution">
    <text evidence="1">The sequence shown here is derived from an EMBL/GenBank/DDBJ whole genome shotgun (WGS) entry which is preliminary data.</text>
</comment>
<reference evidence="1 2" key="1">
    <citation type="journal article" date="2016" name="Nat. Commun.">
        <title>Thousands of microbial genomes shed light on interconnected biogeochemical processes in an aquifer system.</title>
        <authorList>
            <person name="Anantharaman K."/>
            <person name="Brown C.T."/>
            <person name="Hug L.A."/>
            <person name="Sharon I."/>
            <person name="Castelle C.J."/>
            <person name="Probst A.J."/>
            <person name="Thomas B.C."/>
            <person name="Singh A."/>
            <person name="Wilkins M.J."/>
            <person name="Karaoz U."/>
            <person name="Brodie E.L."/>
            <person name="Williams K.H."/>
            <person name="Hubbard S.S."/>
            <person name="Banfield J.F."/>
        </authorList>
    </citation>
    <scope>NUCLEOTIDE SEQUENCE [LARGE SCALE GENOMIC DNA]</scope>
</reference>
<sequence length="186" mass="21385">MTTFKNLNIVKDPAKVKVFLNTHADAIFGQKAEIQRVSISVLQAYRDNKSYNITLRYGISAKTIDQKTHLKILAATSSWPVSNKYGYQVGNFIFNNLRRKTAKVKTPEYYAYIAKYNLVIRDYLPGTRLLKIVMRSRSVNAPHISSLMEWLANFQKIKPTADIKRNININCLGSNLKIMERPRLNC</sequence>
<dbReference type="EMBL" id="MGJL01000003">
    <property type="protein sequence ID" value="OGN08521.1"/>
    <property type="molecule type" value="Genomic_DNA"/>
</dbReference>
<proteinExistence type="predicted"/>
<evidence type="ECO:0000313" key="1">
    <source>
        <dbReference type="EMBL" id="OGN08521.1"/>
    </source>
</evidence>
<name>A0A1F8F5V4_9BACT</name>
<protein>
    <submittedName>
        <fullName evidence="1">Uncharacterized protein</fullName>
    </submittedName>
</protein>
<gene>
    <name evidence="1" type="ORF">A2750_02240</name>
</gene>
<dbReference type="AlphaFoldDB" id="A0A1F8F5V4"/>
<dbReference type="Proteomes" id="UP000178023">
    <property type="component" value="Unassembled WGS sequence"/>
</dbReference>
<accession>A0A1F8F5V4</accession>